<name>A0A0L7KR88_OPEBR</name>
<comment type="similarity">
    <text evidence="1">Belongs to the hcp beta-lactamase family.</text>
</comment>
<dbReference type="Gene3D" id="1.25.40.10">
    <property type="entry name" value="Tetratricopeptide repeat domain"/>
    <property type="match status" value="1"/>
</dbReference>
<dbReference type="InterPro" id="IPR000845">
    <property type="entry name" value="Nucleoside_phosphorylase_d"/>
</dbReference>
<dbReference type="Proteomes" id="UP000037510">
    <property type="component" value="Unassembled WGS sequence"/>
</dbReference>
<keyword evidence="2" id="KW-0328">Glycosyltransferase</keyword>
<dbReference type="CDD" id="cd09010">
    <property type="entry name" value="MTAP_SsMTAPII_like_MTIP"/>
    <property type="match status" value="1"/>
</dbReference>
<evidence type="ECO:0000256" key="3">
    <source>
        <dbReference type="ARBA" id="ARBA00022679"/>
    </source>
</evidence>
<dbReference type="InterPro" id="IPR011990">
    <property type="entry name" value="TPR-like_helical_dom_sf"/>
</dbReference>
<feature type="domain" description="Nucleoside phosphorylase" evidence="6">
    <location>
        <begin position="230"/>
        <end position="333"/>
    </location>
</feature>
<evidence type="ECO:0000313" key="7">
    <source>
        <dbReference type="EMBL" id="KOB65802.1"/>
    </source>
</evidence>
<accession>A0A0L7KR88</accession>
<keyword evidence="3" id="KW-0808">Transferase</keyword>
<dbReference type="InterPro" id="IPR040239">
    <property type="entry name" value="HcpB-like"/>
</dbReference>
<dbReference type="Pfam" id="PF08238">
    <property type="entry name" value="Sel1"/>
    <property type="match status" value="3"/>
</dbReference>
<evidence type="ECO:0000256" key="1">
    <source>
        <dbReference type="ARBA" id="ARBA00008486"/>
    </source>
</evidence>
<evidence type="ECO:0000256" key="4">
    <source>
        <dbReference type="ARBA" id="ARBA00022726"/>
    </source>
</evidence>
<dbReference type="SUPFAM" id="SSF53167">
    <property type="entry name" value="Purine and uridine phosphorylases"/>
    <property type="match status" value="1"/>
</dbReference>
<dbReference type="PANTHER" id="PTHR13891:SF1">
    <property type="entry name" value="CYTOCHROME C OXIDASE ASSEMBLY FACTOR 7"/>
    <property type="match status" value="1"/>
</dbReference>
<dbReference type="Gene3D" id="3.40.50.1580">
    <property type="entry name" value="Nucleoside phosphorylase domain"/>
    <property type="match status" value="2"/>
</dbReference>
<keyword evidence="4" id="KW-0660">Purine salvage</keyword>
<evidence type="ECO:0000256" key="5">
    <source>
        <dbReference type="ARBA" id="ARBA00022737"/>
    </source>
</evidence>
<dbReference type="AlphaFoldDB" id="A0A0L7KR88"/>
<keyword evidence="8" id="KW-1185">Reference proteome</keyword>
<keyword evidence="5" id="KW-0677">Repeat</keyword>
<dbReference type="EMBL" id="JTDY01006661">
    <property type="protein sequence ID" value="KOB65802.1"/>
    <property type="molecule type" value="Genomic_DNA"/>
</dbReference>
<dbReference type="GO" id="GO:0005758">
    <property type="term" value="C:mitochondrial intermembrane space"/>
    <property type="evidence" value="ECO:0007669"/>
    <property type="project" value="TreeGrafter"/>
</dbReference>
<dbReference type="GO" id="GO:0006166">
    <property type="term" value="P:purine ribonucleoside salvage"/>
    <property type="evidence" value="ECO:0007669"/>
    <property type="project" value="UniProtKB-KW"/>
</dbReference>
<dbReference type="Pfam" id="PF01048">
    <property type="entry name" value="PNP_UDP_1"/>
    <property type="match status" value="1"/>
</dbReference>
<evidence type="ECO:0000313" key="8">
    <source>
        <dbReference type="Proteomes" id="UP000037510"/>
    </source>
</evidence>
<dbReference type="GO" id="GO:0017061">
    <property type="term" value="F:S-methyl-5-thioadenosine phosphorylase activity"/>
    <property type="evidence" value="ECO:0007669"/>
    <property type="project" value="InterPro"/>
</dbReference>
<dbReference type="InterPro" id="IPR010044">
    <property type="entry name" value="MTAP"/>
</dbReference>
<gene>
    <name evidence="7" type="ORF">OBRU01_22225</name>
</gene>
<organism evidence="7 8">
    <name type="scientific">Operophtera brumata</name>
    <name type="common">Winter moth</name>
    <name type="synonym">Phalaena brumata</name>
    <dbReference type="NCBI Taxonomy" id="104452"/>
    <lineage>
        <taxon>Eukaryota</taxon>
        <taxon>Metazoa</taxon>
        <taxon>Ecdysozoa</taxon>
        <taxon>Arthropoda</taxon>
        <taxon>Hexapoda</taxon>
        <taxon>Insecta</taxon>
        <taxon>Pterygota</taxon>
        <taxon>Neoptera</taxon>
        <taxon>Endopterygota</taxon>
        <taxon>Lepidoptera</taxon>
        <taxon>Glossata</taxon>
        <taxon>Ditrysia</taxon>
        <taxon>Geometroidea</taxon>
        <taxon>Geometridae</taxon>
        <taxon>Larentiinae</taxon>
        <taxon>Operophtera</taxon>
    </lineage>
</organism>
<comment type="caution">
    <text evidence="7">The sequence shown here is derived from an EMBL/GenBank/DDBJ whole genome shotgun (WGS) entry which is preliminary data.</text>
</comment>
<dbReference type="PANTHER" id="PTHR13891">
    <property type="entry name" value="CYTOCHROME C OXIDASE ASSEMBLY FACTOR 7"/>
    <property type="match status" value="1"/>
</dbReference>
<protein>
    <submittedName>
        <fullName evidence="7">S-methyl-5'-thioadenosine phosphorylase</fullName>
    </submittedName>
</protein>
<dbReference type="SUPFAM" id="SSF81901">
    <property type="entry name" value="HCP-like"/>
    <property type="match status" value="2"/>
</dbReference>
<dbReference type="SMART" id="SM00671">
    <property type="entry name" value="SEL1"/>
    <property type="match status" value="3"/>
</dbReference>
<evidence type="ECO:0000259" key="6">
    <source>
        <dbReference type="Pfam" id="PF01048"/>
    </source>
</evidence>
<reference evidence="7 8" key="1">
    <citation type="journal article" date="2015" name="Genome Biol. Evol.">
        <title>The genome of winter moth (Operophtera brumata) provides a genomic perspective on sexual dimorphism and phenology.</title>
        <authorList>
            <person name="Derks M.F."/>
            <person name="Smit S."/>
            <person name="Salis L."/>
            <person name="Schijlen E."/>
            <person name="Bossers A."/>
            <person name="Mateman C."/>
            <person name="Pijl A.S."/>
            <person name="de Ridder D."/>
            <person name="Groenen M.A."/>
            <person name="Visser M.E."/>
            <person name="Megens H.J."/>
        </authorList>
    </citation>
    <scope>NUCLEOTIDE SEQUENCE [LARGE SCALE GENOMIC DNA]</scope>
    <source>
        <strain evidence="7">WM2013NL</strain>
        <tissue evidence="7">Head and thorax</tissue>
    </source>
</reference>
<dbReference type="STRING" id="104452.A0A0L7KR88"/>
<dbReference type="InterPro" id="IPR035994">
    <property type="entry name" value="Nucleoside_phosphorylase_sf"/>
</dbReference>
<dbReference type="InterPro" id="IPR006597">
    <property type="entry name" value="Sel1-like"/>
</dbReference>
<evidence type="ECO:0000256" key="2">
    <source>
        <dbReference type="ARBA" id="ARBA00022676"/>
    </source>
</evidence>
<proteinExistence type="inferred from homology"/>
<sequence length="539" mass="59842">MAYDLKKEEEVKEYIENLGIEYRFGCYKEKKPEVCHLLGDYLEAIKKDFDKASNVFRTNCVDYKFGKSCLKIGNYAMVGRGREKSDMGEALTYYEKGCEYNEPGACLHAGLILTATGPGVTTKRDVPKGMYMTGVPKNVADFNPHHSEKNKKIDFLIKPDLKQAFTFAKKACECGNMYACANVSMFYKKGDGVEKNPEESKRYYEIAQNLQKAHETTKELKFQQVEREVSTPFGKPSDVLIEGQISGVPCVLDVNYRANIWALKQAGCTHVLATTATGSLVEEYAPGDLVILDDFIDRGVCHLPMRPAFCERARRALIQAARARAFTCHERGTAVVVLAKEAGLSYAAVALATDYDCWREHETSNVKKAAQVIVDAVQILAADTDLSYLDAHQVTYLTMFSKNVKKAVQVIVDAVQILAADTDLSYLDAHQVTYLTMFSKNVKKAAQVIVDAVQILAADTDLSYLDAHQVTYLTMFSKNVKKAVQVIVDAVQILAADTDLSYLDAHQVTYLTMFSKNVKKAAQVIVDAVQILAADTDLS</sequence>